<proteinExistence type="predicted"/>
<comment type="caution">
    <text evidence="2">The sequence shown here is derived from an EMBL/GenBank/DDBJ whole genome shotgun (WGS) entry which is preliminary data.</text>
</comment>
<dbReference type="Proteomes" id="UP000658258">
    <property type="component" value="Unassembled WGS sequence"/>
</dbReference>
<evidence type="ECO:0000313" key="2">
    <source>
        <dbReference type="EMBL" id="GHE57087.1"/>
    </source>
</evidence>
<dbReference type="InterPro" id="IPR029442">
    <property type="entry name" value="GyrI-like"/>
</dbReference>
<dbReference type="InterPro" id="IPR011256">
    <property type="entry name" value="Reg_factor_effector_dom_sf"/>
</dbReference>
<protein>
    <recommendedName>
        <fullName evidence="1">GyrI-like small molecule binding domain-containing protein</fullName>
    </recommendedName>
</protein>
<reference evidence="3" key="1">
    <citation type="journal article" date="2019" name="Int. J. Syst. Evol. Microbiol.">
        <title>The Global Catalogue of Microorganisms (GCM) 10K type strain sequencing project: providing services to taxonomists for standard genome sequencing and annotation.</title>
        <authorList>
            <consortium name="The Broad Institute Genomics Platform"/>
            <consortium name="The Broad Institute Genome Sequencing Center for Infectious Disease"/>
            <person name="Wu L."/>
            <person name="Ma J."/>
        </authorList>
    </citation>
    <scope>NUCLEOTIDE SEQUENCE [LARGE SCALE GENOMIC DNA]</scope>
    <source>
        <strain evidence="3">CGMCC 1.15111</strain>
    </source>
</reference>
<dbReference type="RefSeq" id="WP_189629097.1">
    <property type="nucleotide sequence ID" value="NZ_BNAG01000001.1"/>
</dbReference>
<dbReference type="Gene3D" id="3.20.80.10">
    <property type="entry name" value="Regulatory factor, effector binding domain"/>
    <property type="match status" value="1"/>
</dbReference>
<dbReference type="EMBL" id="BNAG01000001">
    <property type="protein sequence ID" value="GHE57087.1"/>
    <property type="molecule type" value="Genomic_DNA"/>
</dbReference>
<organism evidence="2 3">
    <name type="scientific">Roseivirga thermotolerans</name>
    <dbReference type="NCBI Taxonomy" id="1758176"/>
    <lineage>
        <taxon>Bacteria</taxon>
        <taxon>Pseudomonadati</taxon>
        <taxon>Bacteroidota</taxon>
        <taxon>Cytophagia</taxon>
        <taxon>Cytophagales</taxon>
        <taxon>Roseivirgaceae</taxon>
        <taxon>Roseivirga</taxon>
    </lineage>
</organism>
<evidence type="ECO:0000313" key="3">
    <source>
        <dbReference type="Proteomes" id="UP000658258"/>
    </source>
</evidence>
<keyword evidence="3" id="KW-1185">Reference proteome</keyword>
<feature type="domain" description="GyrI-like small molecule binding" evidence="1">
    <location>
        <begin position="23"/>
        <end position="197"/>
    </location>
</feature>
<dbReference type="Pfam" id="PF06445">
    <property type="entry name" value="GyrI-like"/>
    <property type="match status" value="1"/>
</dbReference>
<accession>A0ABQ3I4Q2</accession>
<gene>
    <name evidence="2" type="ORF">GCM10011340_10130</name>
</gene>
<evidence type="ECO:0000259" key="1">
    <source>
        <dbReference type="Pfam" id="PF06445"/>
    </source>
</evidence>
<sequence>MLVSEKINLAKTYPEYYTANQKPKIVNLEPYHYLSIQGQSAPESPIFLDAMGQLYSLAYRVKSICKEQDLDFVVPKLEGFWWVEGHSSYENTPRSQWHWKLLLRMPDFVGGSDVKEAMTILINDQKIPENHRLLWEEIHEGLCVQMLHTGSYENEKATVEKLIQFVKREGFDVVGKHHEIYLSDPRKTEESKLRTIIRYAIQ</sequence>
<dbReference type="SUPFAM" id="SSF55136">
    <property type="entry name" value="Probable bacterial effector-binding domain"/>
    <property type="match status" value="1"/>
</dbReference>
<name>A0ABQ3I4Q2_9BACT</name>